<keyword evidence="4" id="KW-1185">Reference proteome</keyword>
<dbReference type="PANTHER" id="PTHR22736">
    <property type="entry name" value="COILED-COIL DOMAIN-CONTAINING PROTEIN 66"/>
    <property type="match status" value="1"/>
</dbReference>
<dbReference type="EMBL" id="JBJQND010000015">
    <property type="protein sequence ID" value="KAL3852949.1"/>
    <property type="molecule type" value="Genomic_DNA"/>
</dbReference>
<feature type="region of interest" description="Disordered" evidence="1">
    <location>
        <begin position="450"/>
        <end position="664"/>
    </location>
</feature>
<feature type="compositionally biased region" description="Basic and acidic residues" evidence="1">
    <location>
        <begin position="102"/>
        <end position="120"/>
    </location>
</feature>
<evidence type="ECO:0000313" key="4">
    <source>
        <dbReference type="Proteomes" id="UP001634394"/>
    </source>
</evidence>
<feature type="compositionally biased region" description="Low complexity" evidence="1">
    <location>
        <begin position="750"/>
        <end position="769"/>
    </location>
</feature>
<feature type="domain" description="CCDC66" evidence="2">
    <location>
        <begin position="761"/>
        <end position="854"/>
    </location>
</feature>
<dbReference type="InterPro" id="IPR040467">
    <property type="entry name" value="CCDC66_dom"/>
</dbReference>
<name>A0ABD3UTY6_SINWO</name>
<feature type="compositionally biased region" description="Basic residues" evidence="1">
    <location>
        <begin position="1019"/>
        <end position="1034"/>
    </location>
</feature>
<evidence type="ECO:0000259" key="2">
    <source>
        <dbReference type="Pfam" id="PF15236"/>
    </source>
</evidence>
<feature type="compositionally biased region" description="Basic and acidic residues" evidence="1">
    <location>
        <begin position="549"/>
        <end position="563"/>
    </location>
</feature>
<reference evidence="3 4" key="1">
    <citation type="submission" date="2024-11" db="EMBL/GenBank/DDBJ databases">
        <title>Chromosome-level genome assembly of the freshwater bivalve Anodonta woodiana.</title>
        <authorList>
            <person name="Chen X."/>
        </authorList>
    </citation>
    <scope>NUCLEOTIDE SEQUENCE [LARGE SCALE GENOMIC DNA]</scope>
    <source>
        <strain evidence="3">MN2024</strain>
        <tissue evidence="3">Gills</tissue>
    </source>
</reference>
<feature type="compositionally biased region" description="Basic and acidic residues" evidence="1">
    <location>
        <begin position="938"/>
        <end position="949"/>
    </location>
</feature>
<feature type="compositionally biased region" description="Basic and acidic residues" evidence="1">
    <location>
        <begin position="274"/>
        <end position="303"/>
    </location>
</feature>
<feature type="region of interest" description="Disordered" evidence="1">
    <location>
        <begin position="1014"/>
        <end position="1193"/>
    </location>
</feature>
<feature type="region of interest" description="Disordered" evidence="1">
    <location>
        <begin position="189"/>
        <end position="435"/>
    </location>
</feature>
<protein>
    <recommendedName>
        <fullName evidence="2">CCDC66 domain-containing protein</fullName>
    </recommendedName>
</protein>
<feature type="compositionally biased region" description="Polar residues" evidence="1">
    <location>
        <begin position="652"/>
        <end position="664"/>
    </location>
</feature>
<evidence type="ECO:0000256" key="1">
    <source>
        <dbReference type="SAM" id="MobiDB-lite"/>
    </source>
</evidence>
<feature type="compositionally biased region" description="Basic and acidic residues" evidence="1">
    <location>
        <begin position="450"/>
        <end position="481"/>
    </location>
</feature>
<feature type="compositionally biased region" description="Basic and acidic residues" evidence="1">
    <location>
        <begin position="770"/>
        <end position="796"/>
    </location>
</feature>
<feature type="compositionally biased region" description="Basic and acidic residues" evidence="1">
    <location>
        <begin position="1107"/>
        <end position="1117"/>
    </location>
</feature>
<dbReference type="InterPro" id="IPR039183">
    <property type="entry name" value="CCD66"/>
</dbReference>
<sequence>MDLVIVDGHSHIMLDKQTYLCYSISHIQTKDEMGLTEIVDVMFTKQIMNYSVFRLQPAGPDGKPGIFWSREKASDKKKHFNYKVKSQPFDVRKHPRNYDKLVEEDNFFKPKEPTEDEKSKKPAKNFIRKNKENFARRDGRKKTQSASDKTVTLTQEQLNAILASVGKVASGKEDALRILIDADKNEIKIDSPRRDRGRDDDDDDERSLQSREAKKESKKPQRRKDKEDEGSIFALLGDKKKSQQKNSSHLSDEDAVSILTRELTDVGSIKNRNTSKDKDDDNFLKSKNERYRHVDEDEKESNNNRKKLKERSRRRDDNDHDDGDNDDDRRGRRQNHSRERKDRDDYFREKRDKYNDSEERKERRDYSQERNERTKHDDRSEVKDKRSKGNDDMTKSNINDNKEMRRDESPPKDDKITPRDVLGLPPELSWKHMTKAERYRLMMVRQKMTLEEERKEEEKKANVMKQYLDKNESKNVHHGAESRVSTIATDDNYSRPSRRSEKESRKRSPTPEKHNRSPSRERQDQSPEESSLQSNLKADLPSPPSKMSLAEKKRQQWAKERVESQMTGNVEYDPWGRPGAGAPLRSGSGKVLADYRSRQDVLKSIAEGEETRRQEKDSDNTKELSNEEARRTKAKEQLSNETHPTKTKDLSSTETKPTLDNQTAIPHAMRSSFAFGMAPNENRYIVTQEQERKQWLADLERQIQEKKAREARDMGNEMGAKDEMMWADKFSQKPHVDMVTQEFKDETNRASSAPDPPKSAAVMAQVQEQQHQRQVEREKKMREDMEEERRLQQERDNMRRQFEQEQQKIKMKEQQRQMQINQLKVAMDEAQNKAMQDKYIRKMEHLERGGHDTTMLRANLEAKITPRGTQTHQMESTHIPSLDLGMSPRGHAQPFHHPAHTVNTSAENISWQDREVQHQPYLENRILTPSQHRKHSKPQSDHSSPKREFGTQTGTVAQTVARDDENGRLSREDSDIQIEYKYDRGKKVRVISAPKEEVMRRTQKVPPIFTDRTTESEHVHHHHHHHMKQKQRKEKLKEIELTQRKLPVRDARRPKWNYQNREYKNPVKQSEKDPFFEQKKRESDSRRLKREKQLIAMVEANKGIIPDYRHTPSHSREMSPSSDVGRTPRGEQKTPRRARSLSPARLESSTDYLAVHHDISPRKKHISQPSNKEHSRSPEDRSRSHKIHDASPIVPALRHRLDSQRSENQEHYIQPITQKKKGGKYGDIDPLSAPVRDGDFAPFTRTIDILDPRNAREPMPLSREGTQIKNARKAYHDGLQPAGFGNKVEIYEDRIRMPVPPGDSKNPLLNPGLVTTHPTNRQDMILQQLSNLKQLE</sequence>
<organism evidence="3 4">
    <name type="scientific">Sinanodonta woodiana</name>
    <name type="common">Chinese pond mussel</name>
    <name type="synonym">Anodonta woodiana</name>
    <dbReference type="NCBI Taxonomy" id="1069815"/>
    <lineage>
        <taxon>Eukaryota</taxon>
        <taxon>Metazoa</taxon>
        <taxon>Spiralia</taxon>
        <taxon>Lophotrochozoa</taxon>
        <taxon>Mollusca</taxon>
        <taxon>Bivalvia</taxon>
        <taxon>Autobranchia</taxon>
        <taxon>Heteroconchia</taxon>
        <taxon>Palaeoheterodonta</taxon>
        <taxon>Unionida</taxon>
        <taxon>Unionoidea</taxon>
        <taxon>Unionidae</taxon>
        <taxon>Unioninae</taxon>
        <taxon>Sinanodonta</taxon>
    </lineage>
</organism>
<feature type="region of interest" description="Disordered" evidence="1">
    <location>
        <begin position="925"/>
        <end position="972"/>
    </location>
</feature>
<comment type="caution">
    <text evidence="3">The sequence shown here is derived from an EMBL/GenBank/DDBJ whole genome shotgun (WGS) entry which is preliminary data.</text>
</comment>
<feature type="compositionally biased region" description="Basic and acidic residues" evidence="1">
    <location>
        <begin position="1171"/>
        <end position="1182"/>
    </location>
</feature>
<dbReference type="Proteomes" id="UP001634394">
    <property type="component" value="Unassembled WGS sequence"/>
</dbReference>
<feature type="region of interest" description="Disordered" evidence="1">
    <location>
        <begin position="744"/>
        <end position="796"/>
    </location>
</feature>
<feature type="compositionally biased region" description="Basic and acidic residues" evidence="1">
    <location>
        <begin position="609"/>
        <end position="651"/>
    </location>
</feature>
<dbReference type="PANTHER" id="PTHR22736:SF2">
    <property type="entry name" value="COILED-COIL DOMAIN-CONTAINING PROTEIN 66"/>
    <property type="match status" value="1"/>
</dbReference>
<feature type="compositionally biased region" description="Basic and acidic residues" evidence="1">
    <location>
        <begin position="336"/>
        <end position="418"/>
    </location>
</feature>
<gene>
    <name evidence="3" type="ORF">ACJMK2_016554</name>
</gene>
<feature type="compositionally biased region" description="Basic and acidic residues" evidence="1">
    <location>
        <begin position="498"/>
        <end position="525"/>
    </location>
</feature>
<accession>A0ABD3UTY6</accession>
<dbReference type="Pfam" id="PF15236">
    <property type="entry name" value="CCDC66"/>
    <property type="match status" value="1"/>
</dbReference>
<feature type="compositionally biased region" description="Basic and acidic residues" evidence="1">
    <location>
        <begin position="961"/>
        <end position="972"/>
    </location>
</feature>
<evidence type="ECO:0000313" key="3">
    <source>
        <dbReference type="EMBL" id="KAL3852949.1"/>
    </source>
</evidence>
<feature type="compositionally biased region" description="Basic and acidic residues" evidence="1">
    <location>
        <begin position="189"/>
        <end position="199"/>
    </location>
</feature>
<proteinExistence type="predicted"/>
<feature type="compositionally biased region" description="Basic and acidic residues" evidence="1">
    <location>
        <begin position="1035"/>
        <end position="1053"/>
    </location>
</feature>
<feature type="compositionally biased region" description="Basic and acidic residues" evidence="1">
    <location>
        <begin position="206"/>
        <end position="229"/>
    </location>
</feature>
<feature type="compositionally biased region" description="Basic and acidic residues" evidence="1">
    <location>
        <begin position="1061"/>
        <end position="1086"/>
    </location>
</feature>
<feature type="region of interest" description="Disordered" evidence="1">
    <location>
        <begin position="102"/>
        <end position="150"/>
    </location>
</feature>